<gene>
    <name evidence="6" type="ORF">SAMN04488027_107131</name>
</gene>
<dbReference type="PANTHER" id="PTHR10434:SF11">
    <property type="entry name" value="1-ACYL-SN-GLYCEROL-3-PHOSPHATE ACYLTRANSFERASE"/>
    <property type="match status" value="1"/>
</dbReference>
<reference evidence="6 7" key="1">
    <citation type="submission" date="2016-10" db="EMBL/GenBank/DDBJ databases">
        <authorList>
            <person name="de Groot N.N."/>
        </authorList>
    </citation>
    <scope>NUCLEOTIDE SEQUENCE [LARGE SCALE GENOMIC DNA]</scope>
    <source>
        <strain evidence="6 7">DSM 19803</strain>
    </source>
</reference>
<keyword evidence="4" id="KW-1133">Transmembrane helix</keyword>
<dbReference type="PANTHER" id="PTHR10434">
    <property type="entry name" value="1-ACYL-SN-GLYCEROL-3-PHOSPHATE ACYLTRANSFERASE"/>
    <property type="match status" value="1"/>
</dbReference>
<dbReference type="InterPro" id="IPR002123">
    <property type="entry name" value="Plipid/glycerol_acylTrfase"/>
</dbReference>
<proteinExistence type="predicted"/>
<dbReference type="GO" id="GO:0003841">
    <property type="term" value="F:1-acylglycerol-3-phosphate O-acyltransferase activity"/>
    <property type="evidence" value="ECO:0007669"/>
    <property type="project" value="TreeGrafter"/>
</dbReference>
<dbReference type="OrthoDB" id="9803035at2"/>
<sequence length="245" mass="28259">MNKIISFPLSVIFYLFFGLTLLIFHALQWLSFNLFGYQAHKKSVDIFNFFLLRCLNLVGTRFQYKNDFEFDKKRPHIIVSNHQSMFDIPPIIWHMRQLHPKFISKKELAKGIPGISYNLRHGGSVLIDRKNSEQALDQIKKLGHYICETKRAAVIFPEGTRSKTGVPKPFAFNGLKTLFEACPEAVVVPVCINNSWKLQRHGMFPLGLGTFLKLEVLQPLEVKNFETPALIQLIEKNITEKIDLD</sequence>
<keyword evidence="7" id="KW-1185">Reference proteome</keyword>
<dbReference type="STRING" id="470826.SAMN04488027_107131"/>
<evidence type="ECO:0000256" key="3">
    <source>
        <dbReference type="ARBA" id="ARBA00023315"/>
    </source>
</evidence>
<evidence type="ECO:0000256" key="2">
    <source>
        <dbReference type="ARBA" id="ARBA00022679"/>
    </source>
</evidence>
<dbReference type="SMART" id="SM00563">
    <property type="entry name" value="PlsC"/>
    <property type="match status" value="1"/>
</dbReference>
<organism evidence="6 7">
    <name type="scientific">Psychroflexus sediminis</name>
    <dbReference type="NCBI Taxonomy" id="470826"/>
    <lineage>
        <taxon>Bacteria</taxon>
        <taxon>Pseudomonadati</taxon>
        <taxon>Bacteroidota</taxon>
        <taxon>Flavobacteriia</taxon>
        <taxon>Flavobacteriales</taxon>
        <taxon>Flavobacteriaceae</taxon>
        <taxon>Psychroflexus</taxon>
    </lineage>
</organism>
<name>A0A1G7X711_9FLAO</name>
<evidence type="ECO:0000256" key="1">
    <source>
        <dbReference type="ARBA" id="ARBA00005189"/>
    </source>
</evidence>
<evidence type="ECO:0000256" key="4">
    <source>
        <dbReference type="SAM" id="Phobius"/>
    </source>
</evidence>
<keyword evidence="4" id="KW-0472">Membrane</keyword>
<dbReference type="EMBL" id="FNCW01000007">
    <property type="protein sequence ID" value="SDG79972.1"/>
    <property type="molecule type" value="Genomic_DNA"/>
</dbReference>
<evidence type="ECO:0000313" key="7">
    <source>
        <dbReference type="Proteomes" id="UP000199296"/>
    </source>
</evidence>
<keyword evidence="2 6" id="KW-0808">Transferase</keyword>
<evidence type="ECO:0000313" key="6">
    <source>
        <dbReference type="EMBL" id="SDG79972.1"/>
    </source>
</evidence>
<evidence type="ECO:0000259" key="5">
    <source>
        <dbReference type="SMART" id="SM00563"/>
    </source>
</evidence>
<dbReference type="RefSeq" id="WP_093368055.1">
    <property type="nucleotide sequence ID" value="NZ_FNCW01000007.1"/>
</dbReference>
<protein>
    <submittedName>
        <fullName evidence="6">1-acyl-sn-glycerol-3-phosphate acyltransferase</fullName>
    </submittedName>
</protein>
<dbReference type="CDD" id="cd07989">
    <property type="entry name" value="LPLAT_AGPAT-like"/>
    <property type="match status" value="1"/>
</dbReference>
<dbReference type="Pfam" id="PF01553">
    <property type="entry name" value="Acyltransferase"/>
    <property type="match status" value="1"/>
</dbReference>
<feature type="domain" description="Phospholipid/glycerol acyltransferase" evidence="5">
    <location>
        <begin position="76"/>
        <end position="195"/>
    </location>
</feature>
<dbReference type="AlphaFoldDB" id="A0A1G7X711"/>
<dbReference type="SUPFAM" id="SSF69593">
    <property type="entry name" value="Glycerol-3-phosphate (1)-acyltransferase"/>
    <property type="match status" value="1"/>
</dbReference>
<keyword evidence="3 6" id="KW-0012">Acyltransferase</keyword>
<keyword evidence="4" id="KW-0812">Transmembrane</keyword>
<feature type="transmembrane region" description="Helical" evidence="4">
    <location>
        <begin position="7"/>
        <end position="26"/>
    </location>
</feature>
<comment type="pathway">
    <text evidence="1">Lipid metabolism.</text>
</comment>
<dbReference type="Proteomes" id="UP000199296">
    <property type="component" value="Unassembled WGS sequence"/>
</dbReference>
<accession>A0A1G7X711</accession>
<dbReference type="GO" id="GO:0006654">
    <property type="term" value="P:phosphatidic acid biosynthetic process"/>
    <property type="evidence" value="ECO:0007669"/>
    <property type="project" value="TreeGrafter"/>
</dbReference>